<gene>
    <name evidence="3" type="ORF">DGAL_LOCUS2738</name>
</gene>
<feature type="region of interest" description="Disordered" evidence="1">
    <location>
        <begin position="182"/>
        <end position="209"/>
    </location>
</feature>
<dbReference type="InterPro" id="IPR050782">
    <property type="entry name" value="PP1_regulatory_subunit_3"/>
</dbReference>
<evidence type="ECO:0000313" key="3">
    <source>
        <dbReference type="EMBL" id="CAH0100485.1"/>
    </source>
</evidence>
<evidence type="ECO:0000313" key="4">
    <source>
        <dbReference type="Proteomes" id="UP000789390"/>
    </source>
</evidence>
<dbReference type="AlphaFoldDB" id="A0A8J2WBW9"/>
<dbReference type="EMBL" id="CAKKLH010000037">
    <property type="protein sequence ID" value="CAH0100485.1"/>
    <property type="molecule type" value="Genomic_DNA"/>
</dbReference>
<dbReference type="GO" id="GO:0008157">
    <property type="term" value="F:protein phosphatase 1 binding"/>
    <property type="evidence" value="ECO:0007669"/>
    <property type="project" value="TreeGrafter"/>
</dbReference>
<proteinExistence type="predicted"/>
<feature type="domain" description="CBM21" evidence="2">
    <location>
        <begin position="277"/>
        <end position="393"/>
    </location>
</feature>
<dbReference type="GO" id="GO:0005979">
    <property type="term" value="P:regulation of glycogen biosynthetic process"/>
    <property type="evidence" value="ECO:0007669"/>
    <property type="project" value="TreeGrafter"/>
</dbReference>
<organism evidence="3 4">
    <name type="scientific">Daphnia galeata</name>
    <dbReference type="NCBI Taxonomy" id="27404"/>
    <lineage>
        <taxon>Eukaryota</taxon>
        <taxon>Metazoa</taxon>
        <taxon>Ecdysozoa</taxon>
        <taxon>Arthropoda</taxon>
        <taxon>Crustacea</taxon>
        <taxon>Branchiopoda</taxon>
        <taxon>Diplostraca</taxon>
        <taxon>Cladocera</taxon>
        <taxon>Anomopoda</taxon>
        <taxon>Daphniidae</taxon>
        <taxon>Daphnia</taxon>
    </lineage>
</organism>
<dbReference type="PANTHER" id="PTHR12307">
    <property type="entry name" value="PROTEIN PHOSPHATASE 1 REGULATORY SUBUNIT"/>
    <property type="match status" value="1"/>
</dbReference>
<dbReference type="OrthoDB" id="1881at2759"/>
<dbReference type="InterPro" id="IPR005036">
    <property type="entry name" value="CBM21_dom"/>
</dbReference>
<dbReference type="PROSITE" id="PS51159">
    <property type="entry name" value="CBM21"/>
    <property type="match status" value="1"/>
</dbReference>
<evidence type="ECO:0000259" key="2">
    <source>
        <dbReference type="PROSITE" id="PS51159"/>
    </source>
</evidence>
<dbReference type="Gene3D" id="2.60.40.2440">
    <property type="entry name" value="Carbohydrate binding type-21 domain"/>
    <property type="match status" value="1"/>
</dbReference>
<protein>
    <recommendedName>
        <fullName evidence="2">CBM21 domain-containing protein</fullName>
    </recommendedName>
</protein>
<dbReference type="GO" id="GO:0000164">
    <property type="term" value="C:protein phosphatase type 1 complex"/>
    <property type="evidence" value="ECO:0007669"/>
    <property type="project" value="TreeGrafter"/>
</dbReference>
<keyword evidence="4" id="KW-1185">Reference proteome</keyword>
<sequence length="461" mass="50391">MDVHACETASDWSTTMVHVILSCDVTDPGESQNETFFFLSVAFRLPSSGHRKLPKGRGRREVMQVVDAKMYLAASPPLFVSPLMGPLDVSTGRSAFRRQPFTSSYRVRQPTTISSLNGINSLDFDFSTMTLSPALMRSAAAAESIGRRNIPLTSNHSRGASVVVNTPLRSCLVVRTDAVESSPQDVAAATASEPSSPVGEDAAEPASPTKIKKRVVFADAKGLSLTQIKTMTEPSDCPPRWTAEFLEQVTGGASAEVAADRWELTFAQPASDYLDFRSRLDKQNLSLENVLVQEADQQLVGTVKVKNLSFSKQVTIRVTFDNWASQTDVEATFVPSGPQGATSLAAINLFDTFSFKISIPVVVPSNRIQFCIRFKSDTGEFWDNNMGKNYVVIKPIIESIKISGTSPILGGNNTGFINGLTANSRRPLSSKYSDLMSSNSKVDYWAEFASWNHLVNDSPYW</sequence>
<reference evidence="3" key="1">
    <citation type="submission" date="2021-11" db="EMBL/GenBank/DDBJ databases">
        <authorList>
            <person name="Schell T."/>
        </authorList>
    </citation>
    <scope>NUCLEOTIDE SEQUENCE</scope>
    <source>
        <strain evidence="3">M5</strain>
    </source>
</reference>
<dbReference type="Pfam" id="PF03370">
    <property type="entry name" value="CBM_21"/>
    <property type="match status" value="1"/>
</dbReference>
<dbReference type="GO" id="GO:2001069">
    <property type="term" value="F:glycogen binding"/>
    <property type="evidence" value="ECO:0007669"/>
    <property type="project" value="TreeGrafter"/>
</dbReference>
<evidence type="ECO:0000256" key="1">
    <source>
        <dbReference type="SAM" id="MobiDB-lite"/>
    </source>
</evidence>
<comment type="caution">
    <text evidence="3">The sequence shown here is derived from an EMBL/GenBank/DDBJ whole genome shotgun (WGS) entry which is preliminary data.</text>
</comment>
<dbReference type="Proteomes" id="UP000789390">
    <property type="component" value="Unassembled WGS sequence"/>
</dbReference>
<accession>A0A8J2WBW9</accession>
<name>A0A8J2WBW9_9CRUS</name>
<dbReference type="InterPro" id="IPR038175">
    <property type="entry name" value="CBM21_dom_sf"/>
</dbReference>
<dbReference type="PANTHER" id="PTHR12307:SF48">
    <property type="entry name" value="PROTEIN PHOSPHATASE 1 REGULATORY SUBUNIT"/>
    <property type="match status" value="1"/>
</dbReference>